<dbReference type="InterPro" id="IPR011990">
    <property type="entry name" value="TPR-like_helical_dom_sf"/>
</dbReference>
<protein>
    <recommendedName>
        <fullName evidence="2">Tetratricopeptide repeat protein</fullName>
    </recommendedName>
</protein>
<dbReference type="SUPFAM" id="SSF48452">
    <property type="entry name" value="TPR-like"/>
    <property type="match status" value="1"/>
</dbReference>
<dbReference type="SMART" id="SM00028">
    <property type="entry name" value="TPR"/>
    <property type="match status" value="2"/>
</dbReference>
<proteinExistence type="predicted"/>
<reference evidence="1" key="1">
    <citation type="submission" date="2018-06" db="EMBL/GenBank/DDBJ databases">
        <authorList>
            <person name="Zhirakovskaya E."/>
        </authorList>
    </citation>
    <scope>NUCLEOTIDE SEQUENCE</scope>
</reference>
<dbReference type="Pfam" id="PF13181">
    <property type="entry name" value="TPR_8"/>
    <property type="match status" value="1"/>
</dbReference>
<name>A0A3B0VY00_9ZZZZ</name>
<evidence type="ECO:0008006" key="2">
    <source>
        <dbReference type="Google" id="ProtNLM"/>
    </source>
</evidence>
<sequence>MGKQDWFRKTTWSVKEKTQFYERLNRSRTDYNKAQYLRIQASHLQTAKPPYYEEAIELIDYLLQYYPHISQLAGAYMQKAQCLEALGNISDAKDAYLLSLIAEETSSGVKTTAPLEFAMFVIRHSLKELYDKVFHTLIQDNIKMLTLFPARHYQACAALAIIADETGNKDEARKFAQKALDSAKVKDTGLRYHPKIGLVHNQNRKLQRKLEKIAHD</sequence>
<gene>
    <name evidence="1" type="ORF">MNBD_CHLOROFLEXI01-786</name>
</gene>
<organism evidence="1">
    <name type="scientific">hydrothermal vent metagenome</name>
    <dbReference type="NCBI Taxonomy" id="652676"/>
    <lineage>
        <taxon>unclassified sequences</taxon>
        <taxon>metagenomes</taxon>
        <taxon>ecological metagenomes</taxon>
    </lineage>
</organism>
<dbReference type="InterPro" id="IPR019734">
    <property type="entry name" value="TPR_rpt"/>
</dbReference>
<dbReference type="EMBL" id="UOEU01001062">
    <property type="protein sequence ID" value="VAW43317.1"/>
    <property type="molecule type" value="Genomic_DNA"/>
</dbReference>
<dbReference type="AlphaFoldDB" id="A0A3B0VY00"/>
<dbReference type="Gene3D" id="1.25.40.10">
    <property type="entry name" value="Tetratricopeptide repeat domain"/>
    <property type="match status" value="1"/>
</dbReference>
<accession>A0A3B0VY00</accession>
<evidence type="ECO:0000313" key="1">
    <source>
        <dbReference type="EMBL" id="VAW43317.1"/>
    </source>
</evidence>